<evidence type="ECO:0000256" key="4">
    <source>
        <dbReference type="ARBA" id="ARBA00022989"/>
    </source>
</evidence>
<keyword evidence="6 11" id="KW-0472">Membrane</keyword>
<dbReference type="PANTHER" id="PTHR24061">
    <property type="entry name" value="CALCIUM-SENSING RECEPTOR-RELATED"/>
    <property type="match status" value="1"/>
</dbReference>
<dbReference type="EMBL" id="JH169669">
    <property type="protein sequence ID" value="EHB07399.1"/>
    <property type="molecule type" value="Genomic_DNA"/>
</dbReference>
<evidence type="ECO:0000256" key="6">
    <source>
        <dbReference type="ARBA" id="ARBA00023136"/>
    </source>
</evidence>
<dbReference type="Proteomes" id="UP000006813">
    <property type="component" value="Unassembled WGS sequence"/>
</dbReference>
<keyword evidence="5" id="KW-0297">G-protein coupled receptor</keyword>
<evidence type="ECO:0000256" key="10">
    <source>
        <dbReference type="SAM" id="MobiDB-lite"/>
    </source>
</evidence>
<dbReference type="GO" id="GO:0004930">
    <property type="term" value="F:G protein-coupled receptor activity"/>
    <property type="evidence" value="ECO:0007669"/>
    <property type="project" value="UniProtKB-KW"/>
</dbReference>
<keyword evidence="7 13" id="KW-0675">Receptor</keyword>
<keyword evidence="3 11" id="KW-0812">Transmembrane</keyword>
<proteinExistence type="predicted"/>
<evidence type="ECO:0000256" key="11">
    <source>
        <dbReference type="SAM" id="Phobius"/>
    </source>
</evidence>
<dbReference type="Pfam" id="PF11945">
    <property type="entry name" value="WASH_WAHD"/>
    <property type="match status" value="1"/>
</dbReference>
<evidence type="ECO:0000256" key="9">
    <source>
        <dbReference type="ARBA" id="ARBA00023224"/>
    </source>
</evidence>
<keyword evidence="8" id="KW-0325">Glycoprotein</keyword>
<keyword evidence="9" id="KW-0807">Transducer</keyword>
<dbReference type="PRINTS" id="PR01535">
    <property type="entry name" value="VOMERONASL2R"/>
</dbReference>
<comment type="subcellular location">
    <subcellularLocation>
        <location evidence="1">Cell membrane</location>
        <topology evidence="1">Multi-pass membrane protein</topology>
    </subcellularLocation>
</comment>
<evidence type="ECO:0000259" key="12">
    <source>
        <dbReference type="PROSITE" id="PS50259"/>
    </source>
</evidence>
<dbReference type="GO" id="GO:0005886">
    <property type="term" value="C:plasma membrane"/>
    <property type="evidence" value="ECO:0007669"/>
    <property type="project" value="UniProtKB-SubCell"/>
</dbReference>
<feature type="transmembrane region" description="Helical" evidence="11">
    <location>
        <begin position="57"/>
        <end position="80"/>
    </location>
</feature>
<dbReference type="InterPro" id="IPR017978">
    <property type="entry name" value="GPCR_3_C"/>
</dbReference>
<evidence type="ECO:0000256" key="7">
    <source>
        <dbReference type="ARBA" id="ARBA00023170"/>
    </source>
</evidence>
<evidence type="ECO:0000313" key="13">
    <source>
        <dbReference type="EMBL" id="EHB07399.1"/>
    </source>
</evidence>
<dbReference type="InterPro" id="IPR000337">
    <property type="entry name" value="GPCR_3"/>
</dbReference>
<feature type="transmembrane region" description="Helical" evidence="11">
    <location>
        <begin position="92"/>
        <end position="112"/>
    </location>
</feature>
<sequence>MRQLLVSGAPNYVIPICSLIQLTLCGVWMRTNPPYIDTDAQSECGHIIIVCNKGSLTAFYCVLGYLGSLALVSFTVAFLARNLPDTFNGAKFLTFSMLVFCSVWITFLPVYHSTKGKVMVAMEVFSILASSAGLLECIFAPKISQCLELSCSQLQVIGERITLAQDKIEKIKGSKKAIKVVQACVPCQSCTCRYLTLASCHNPYPMPAVLLWALRPLRYKKDIFLDPLEGAVTKTHMMLEMETEEKLFDAPLSISKREQLKQQVPQVPEENYFYVPDLGPVPEIAMPSYPPDLTGITDGLMHSTDLGPGLNPSAPAPSWNCPPSRQRWQRPSGQLRLPGGHQQQYPCLSTSLGGSQGGGAPLPSSGRATLLESICQARDIGQVKLCSIKECKLEKQQEQEQGISREVGPSWCCAVPGLRRYGGHMSHPYTSALSSLRRLERKSSMNP</sequence>
<evidence type="ECO:0000256" key="3">
    <source>
        <dbReference type="ARBA" id="ARBA00022692"/>
    </source>
</evidence>
<evidence type="ECO:0000256" key="2">
    <source>
        <dbReference type="ARBA" id="ARBA00022475"/>
    </source>
</evidence>
<dbReference type="PRINTS" id="PR00248">
    <property type="entry name" value="GPCRMGR"/>
</dbReference>
<evidence type="ECO:0000313" key="14">
    <source>
        <dbReference type="Proteomes" id="UP000006813"/>
    </source>
</evidence>
<evidence type="ECO:0000256" key="5">
    <source>
        <dbReference type="ARBA" id="ARBA00023040"/>
    </source>
</evidence>
<dbReference type="Pfam" id="PF00003">
    <property type="entry name" value="7tm_3"/>
    <property type="match status" value="1"/>
</dbReference>
<organism evidence="13 14">
    <name type="scientific">Heterocephalus glaber</name>
    <name type="common">Naked mole rat</name>
    <dbReference type="NCBI Taxonomy" id="10181"/>
    <lineage>
        <taxon>Eukaryota</taxon>
        <taxon>Metazoa</taxon>
        <taxon>Chordata</taxon>
        <taxon>Craniata</taxon>
        <taxon>Vertebrata</taxon>
        <taxon>Euteleostomi</taxon>
        <taxon>Mammalia</taxon>
        <taxon>Eutheria</taxon>
        <taxon>Euarchontoglires</taxon>
        <taxon>Glires</taxon>
        <taxon>Rodentia</taxon>
        <taxon>Hystricomorpha</taxon>
        <taxon>Bathyergidae</taxon>
        <taxon>Heterocephalus</taxon>
    </lineage>
</organism>
<dbReference type="InterPro" id="IPR021854">
    <property type="entry name" value="WASH1_WAHD"/>
</dbReference>
<dbReference type="InterPro" id="IPR000068">
    <property type="entry name" value="GPCR_3_Ca_sens_rcpt-rel"/>
</dbReference>
<gene>
    <name evidence="13" type="ORF">GW7_01242</name>
</gene>
<reference evidence="13 14" key="1">
    <citation type="journal article" date="2011" name="Nature">
        <title>Genome sequencing reveals insights into physiology and longevity of the naked mole rat.</title>
        <authorList>
            <person name="Kim E.B."/>
            <person name="Fang X."/>
            <person name="Fushan A.A."/>
            <person name="Huang Z."/>
            <person name="Lobanov A.V."/>
            <person name="Han L."/>
            <person name="Marino S.M."/>
            <person name="Sun X."/>
            <person name="Turanov A.A."/>
            <person name="Yang P."/>
            <person name="Yim S.H."/>
            <person name="Zhao X."/>
            <person name="Kasaikina M.V."/>
            <person name="Stoletzki N."/>
            <person name="Peng C."/>
            <person name="Polak P."/>
            <person name="Xiong Z."/>
            <person name="Kiezun A."/>
            <person name="Zhu Y."/>
            <person name="Chen Y."/>
            <person name="Kryukov G.V."/>
            <person name="Zhang Q."/>
            <person name="Peshkin L."/>
            <person name="Yang L."/>
            <person name="Bronson R.T."/>
            <person name="Buffenstein R."/>
            <person name="Wang B."/>
            <person name="Han C."/>
            <person name="Li Q."/>
            <person name="Chen L."/>
            <person name="Zhao W."/>
            <person name="Sunyaev S.R."/>
            <person name="Park T.J."/>
            <person name="Zhang G."/>
            <person name="Wang J."/>
            <person name="Gladyshev V.N."/>
        </authorList>
    </citation>
    <scope>NUCLEOTIDE SEQUENCE [LARGE SCALE GENOMIC DNA]</scope>
</reference>
<feature type="domain" description="G-protein coupled receptors family 3 profile" evidence="12">
    <location>
        <begin position="1"/>
        <end position="143"/>
    </location>
</feature>
<keyword evidence="4 11" id="KW-1133">Transmembrane helix</keyword>
<protein>
    <submittedName>
        <fullName evidence="13">Vomeronasal type-2 receptor 26</fullName>
    </submittedName>
</protein>
<dbReference type="InterPro" id="IPR004073">
    <property type="entry name" value="GPCR_3_vmron_rcpt_2"/>
</dbReference>
<keyword evidence="2" id="KW-1003">Cell membrane</keyword>
<dbReference type="PROSITE" id="PS50259">
    <property type="entry name" value="G_PROTEIN_RECEP_F3_4"/>
    <property type="match status" value="1"/>
</dbReference>
<feature type="region of interest" description="Disordered" evidence="10">
    <location>
        <begin position="301"/>
        <end position="331"/>
    </location>
</feature>
<evidence type="ECO:0000256" key="1">
    <source>
        <dbReference type="ARBA" id="ARBA00004651"/>
    </source>
</evidence>
<name>G5BDN8_HETGA</name>
<accession>G5BDN8</accession>
<evidence type="ECO:0000256" key="8">
    <source>
        <dbReference type="ARBA" id="ARBA00023180"/>
    </source>
</evidence>
<feature type="transmembrane region" description="Helical" evidence="11">
    <location>
        <begin position="12"/>
        <end position="29"/>
    </location>
</feature>
<dbReference type="AlphaFoldDB" id="G5BDN8"/>
<dbReference type="PANTHER" id="PTHR24061:SF545">
    <property type="entry name" value="VOMERONASAL 2, RECEPTOR 118-RELATED"/>
    <property type="match status" value="1"/>
</dbReference>
<dbReference type="InParanoid" id="G5BDN8"/>